<dbReference type="PANTHER" id="PTHR13124:SF12">
    <property type="entry name" value="LARGE RIBOSOMAL SUBUNIT PROTEIN ML46"/>
    <property type="match status" value="1"/>
</dbReference>
<feature type="non-terminal residue" evidence="10">
    <location>
        <position position="1"/>
    </location>
</feature>
<evidence type="ECO:0000256" key="5">
    <source>
        <dbReference type="ARBA" id="ARBA00023128"/>
    </source>
</evidence>
<comment type="similarity">
    <text evidence="2">Belongs to the mitochondrion-specific ribosomal protein mL46 family.</text>
</comment>
<dbReference type="InterPro" id="IPR015797">
    <property type="entry name" value="NUDIX_hydrolase-like_dom_sf"/>
</dbReference>
<feature type="domain" description="Large ribosomal subunit protein mL46 N-terminal" evidence="9">
    <location>
        <begin position="1"/>
        <end position="98"/>
    </location>
</feature>
<keyword evidence="6" id="KW-0687">Ribonucleoprotein</keyword>
<dbReference type="PANTHER" id="PTHR13124">
    <property type="entry name" value="39S RIBOSOMAL PROTEIN L46, MITOCHONDRIAL PRECURSOR-RELATED"/>
    <property type="match status" value="1"/>
</dbReference>
<dbReference type="OrthoDB" id="194611at2759"/>
<proteinExistence type="inferred from homology"/>
<evidence type="ECO:0000256" key="7">
    <source>
        <dbReference type="ARBA" id="ARBA00035190"/>
    </source>
</evidence>
<dbReference type="EMBL" id="KB202518">
    <property type="protein sequence ID" value="ESO89945.1"/>
    <property type="molecule type" value="Genomic_DNA"/>
</dbReference>
<dbReference type="AlphaFoldDB" id="V4A4N9"/>
<name>V4A4N9_LOTGI</name>
<dbReference type="GeneID" id="20232350"/>
<evidence type="ECO:0000256" key="6">
    <source>
        <dbReference type="ARBA" id="ARBA00023274"/>
    </source>
</evidence>
<sequence length="236" mass="27764">WDLFGAVCLERRPIITKEMTDYEKKMSDFLSKLELENSLLSDHELRFRDDKLHAKRIKLEELTVEELENPREMAVEAEDKWKTELEEFTFAPRRTVADEKDDRKSTERKLDEKLILIVKQRLGKTDVWALPHSQWLDGESMRQTANRALDSQCGDQIKSCFIGNAPCGFFKYKYPKKVVNESIGRKVFFFKALYENGPVKLKEGDVSDYLWVTKSELSDYMNKQYLNNISEFIVDL</sequence>
<gene>
    <name evidence="10" type="ORF">LOTGIDRAFT_124295</name>
</gene>
<dbReference type="GO" id="GO:0005743">
    <property type="term" value="C:mitochondrial inner membrane"/>
    <property type="evidence" value="ECO:0007669"/>
    <property type="project" value="UniProtKB-ARBA"/>
</dbReference>
<dbReference type="Pfam" id="PF11788">
    <property type="entry name" value="MRP-L46"/>
    <property type="match status" value="1"/>
</dbReference>
<evidence type="ECO:0000256" key="3">
    <source>
        <dbReference type="ARBA" id="ARBA00022946"/>
    </source>
</evidence>
<dbReference type="GO" id="GO:0003735">
    <property type="term" value="F:structural constituent of ribosome"/>
    <property type="evidence" value="ECO:0007669"/>
    <property type="project" value="InterPro"/>
</dbReference>
<dbReference type="FunFam" id="3.90.79.10:FF:000018">
    <property type="entry name" value="39S ribosomal protein L46, mitochondrial"/>
    <property type="match status" value="1"/>
</dbReference>
<evidence type="ECO:0000256" key="1">
    <source>
        <dbReference type="ARBA" id="ARBA00004173"/>
    </source>
</evidence>
<reference evidence="10 11" key="1">
    <citation type="journal article" date="2013" name="Nature">
        <title>Insights into bilaterian evolution from three spiralian genomes.</title>
        <authorList>
            <person name="Simakov O."/>
            <person name="Marletaz F."/>
            <person name="Cho S.J."/>
            <person name="Edsinger-Gonzales E."/>
            <person name="Havlak P."/>
            <person name="Hellsten U."/>
            <person name="Kuo D.H."/>
            <person name="Larsson T."/>
            <person name="Lv J."/>
            <person name="Arendt D."/>
            <person name="Savage R."/>
            <person name="Osoegawa K."/>
            <person name="de Jong P."/>
            <person name="Grimwood J."/>
            <person name="Chapman J.A."/>
            <person name="Shapiro H."/>
            <person name="Aerts A."/>
            <person name="Otillar R.P."/>
            <person name="Terry A.Y."/>
            <person name="Boore J.L."/>
            <person name="Grigoriev I.V."/>
            <person name="Lindberg D.R."/>
            <person name="Seaver E.C."/>
            <person name="Weisblat D.A."/>
            <person name="Putnam N.H."/>
            <person name="Rokhsar D.S."/>
        </authorList>
    </citation>
    <scope>NUCLEOTIDE SEQUENCE [LARGE SCALE GENOMIC DNA]</scope>
</reference>
<protein>
    <recommendedName>
        <fullName evidence="7">Large ribosomal subunit protein mL46</fullName>
    </recommendedName>
    <alternativeName>
        <fullName evidence="8">39S ribosomal protein L46, mitochondrial</fullName>
    </alternativeName>
</protein>
<evidence type="ECO:0000256" key="2">
    <source>
        <dbReference type="ARBA" id="ARBA00009070"/>
    </source>
</evidence>
<dbReference type="KEGG" id="lgi:LOTGIDRAFT_124295"/>
<dbReference type="InterPro" id="IPR033650">
    <property type="entry name" value="Ribosomal_mL46_NUDIX"/>
</dbReference>
<dbReference type="InterPro" id="IPR021757">
    <property type="entry name" value="Ribosomal_mL46_N"/>
</dbReference>
<evidence type="ECO:0000313" key="10">
    <source>
        <dbReference type="EMBL" id="ESO89945.1"/>
    </source>
</evidence>
<dbReference type="Proteomes" id="UP000030746">
    <property type="component" value="Unassembled WGS sequence"/>
</dbReference>
<dbReference type="RefSeq" id="XP_009059417.1">
    <property type="nucleotide sequence ID" value="XM_009061169.1"/>
</dbReference>
<evidence type="ECO:0000259" key="9">
    <source>
        <dbReference type="Pfam" id="PF11788"/>
    </source>
</evidence>
<dbReference type="HOGENOM" id="CLU_079736_1_0_1"/>
<organism evidence="10 11">
    <name type="scientific">Lottia gigantea</name>
    <name type="common">Giant owl limpet</name>
    <dbReference type="NCBI Taxonomy" id="225164"/>
    <lineage>
        <taxon>Eukaryota</taxon>
        <taxon>Metazoa</taxon>
        <taxon>Spiralia</taxon>
        <taxon>Lophotrochozoa</taxon>
        <taxon>Mollusca</taxon>
        <taxon>Gastropoda</taxon>
        <taxon>Patellogastropoda</taxon>
        <taxon>Lottioidea</taxon>
        <taxon>Lottiidae</taxon>
        <taxon>Lottia</taxon>
    </lineage>
</organism>
<dbReference type="STRING" id="225164.V4A4N9"/>
<dbReference type="GO" id="GO:0005762">
    <property type="term" value="C:mitochondrial large ribosomal subunit"/>
    <property type="evidence" value="ECO:0007669"/>
    <property type="project" value="TreeGrafter"/>
</dbReference>
<evidence type="ECO:0000256" key="4">
    <source>
        <dbReference type="ARBA" id="ARBA00022980"/>
    </source>
</evidence>
<dbReference type="SUPFAM" id="SSF55811">
    <property type="entry name" value="Nudix"/>
    <property type="match status" value="1"/>
</dbReference>
<dbReference type="CTD" id="20232350"/>
<dbReference type="CDD" id="cd04661">
    <property type="entry name" value="NUDIX_MRP_L46"/>
    <property type="match status" value="1"/>
</dbReference>
<keyword evidence="11" id="KW-1185">Reference proteome</keyword>
<evidence type="ECO:0000256" key="8">
    <source>
        <dbReference type="ARBA" id="ARBA00035534"/>
    </source>
</evidence>
<dbReference type="Gene3D" id="3.90.79.10">
    <property type="entry name" value="Nucleoside Triphosphate Pyrophosphohydrolase"/>
    <property type="match status" value="1"/>
</dbReference>
<comment type="subcellular location">
    <subcellularLocation>
        <location evidence="1">Mitochondrion</location>
    </subcellularLocation>
</comment>
<keyword evidence="5" id="KW-0496">Mitochondrion</keyword>
<accession>V4A4N9</accession>
<evidence type="ECO:0000313" key="11">
    <source>
        <dbReference type="Proteomes" id="UP000030746"/>
    </source>
</evidence>
<keyword evidence="3" id="KW-0809">Transit peptide</keyword>
<keyword evidence="4" id="KW-0689">Ribosomal protein</keyword>
<dbReference type="InterPro" id="IPR040008">
    <property type="entry name" value="Ribosomal_mL46"/>
</dbReference>
<dbReference type="OMA" id="EKWDLYA"/>